<evidence type="ECO:0000313" key="3">
    <source>
        <dbReference type="Proteomes" id="UP001597299"/>
    </source>
</evidence>
<evidence type="ECO:0000313" key="2">
    <source>
        <dbReference type="EMBL" id="MFD2142896.1"/>
    </source>
</evidence>
<name>A0ABW4Z3C0_9HYPH</name>
<keyword evidence="3" id="KW-1185">Reference proteome</keyword>
<feature type="region of interest" description="Disordered" evidence="1">
    <location>
        <begin position="152"/>
        <end position="175"/>
    </location>
</feature>
<dbReference type="Proteomes" id="UP001597299">
    <property type="component" value="Unassembled WGS sequence"/>
</dbReference>
<organism evidence="2 3">
    <name type="scientific">Ancylobacter oerskovii</name>
    <dbReference type="NCBI Taxonomy" id="459519"/>
    <lineage>
        <taxon>Bacteria</taxon>
        <taxon>Pseudomonadati</taxon>
        <taxon>Pseudomonadota</taxon>
        <taxon>Alphaproteobacteria</taxon>
        <taxon>Hyphomicrobiales</taxon>
        <taxon>Xanthobacteraceae</taxon>
        <taxon>Ancylobacter</taxon>
    </lineage>
</organism>
<protein>
    <submittedName>
        <fullName evidence="2">Uncharacterized protein</fullName>
    </submittedName>
</protein>
<dbReference type="EMBL" id="JBHUHD010000001">
    <property type="protein sequence ID" value="MFD2142896.1"/>
    <property type="molecule type" value="Genomic_DNA"/>
</dbReference>
<gene>
    <name evidence="2" type="ORF">ACFSNC_21015</name>
</gene>
<proteinExistence type="predicted"/>
<reference evidence="3" key="1">
    <citation type="journal article" date="2019" name="Int. J. Syst. Evol. Microbiol.">
        <title>The Global Catalogue of Microorganisms (GCM) 10K type strain sequencing project: providing services to taxonomists for standard genome sequencing and annotation.</title>
        <authorList>
            <consortium name="The Broad Institute Genomics Platform"/>
            <consortium name="The Broad Institute Genome Sequencing Center for Infectious Disease"/>
            <person name="Wu L."/>
            <person name="Ma J."/>
        </authorList>
    </citation>
    <scope>NUCLEOTIDE SEQUENCE [LARGE SCALE GENOMIC DNA]</scope>
    <source>
        <strain evidence="3">CCM 7435</strain>
    </source>
</reference>
<evidence type="ECO:0000256" key="1">
    <source>
        <dbReference type="SAM" id="MobiDB-lite"/>
    </source>
</evidence>
<sequence>MSELKALRDRTADCLAGNTALKRRSDVTRAAVLPTEATDLPAVIVSAQRVQRRSEGSANIGPPGYVCDGTIVIVLRHVARTPEDLEARLLDQAEIAVATLMNDAAWLSELEAVGEIDTVLSTTPGGEALIGDAGITMTCRWREDFGASSPHQFDALRGKLPDDTQPTFGTDYPRD</sequence>
<dbReference type="RefSeq" id="WP_213356143.1">
    <property type="nucleotide sequence ID" value="NZ_JAHBGB010000044.1"/>
</dbReference>
<accession>A0ABW4Z3C0</accession>
<comment type="caution">
    <text evidence="2">The sequence shown here is derived from an EMBL/GenBank/DDBJ whole genome shotgun (WGS) entry which is preliminary data.</text>
</comment>